<accession>A0A5C6GPW2</accession>
<dbReference type="PANTHER" id="PTHR38248">
    <property type="entry name" value="FUNK1 6"/>
    <property type="match status" value="1"/>
</dbReference>
<dbReference type="SUPFAM" id="SSF56112">
    <property type="entry name" value="Protein kinase-like (PK-like)"/>
    <property type="match status" value="1"/>
</dbReference>
<evidence type="ECO:0000313" key="2">
    <source>
        <dbReference type="EMBL" id="TWU79075.1"/>
    </source>
</evidence>
<protein>
    <recommendedName>
        <fullName evidence="1">Fungal-type protein kinase domain-containing protein</fullName>
    </recommendedName>
</protein>
<proteinExistence type="predicted"/>
<dbReference type="Pfam" id="PF17667">
    <property type="entry name" value="Pkinase_fungal"/>
    <property type="match status" value="1"/>
</dbReference>
<dbReference type="AlphaFoldDB" id="A0A5C6GPW2"/>
<dbReference type="EMBL" id="SBHS01000001">
    <property type="protein sequence ID" value="TWU79075.1"/>
    <property type="molecule type" value="Genomic_DNA"/>
</dbReference>
<evidence type="ECO:0000313" key="3">
    <source>
        <dbReference type="Proteomes" id="UP000317257"/>
    </source>
</evidence>
<dbReference type="PANTHER" id="PTHR38248:SF2">
    <property type="entry name" value="FUNK1 11"/>
    <property type="match status" value="1"/>
</dbReference>
<dbReference type="InterPro" id="IPR011009">
    <property type="entry name" value="Kinase-like_dom_sf"/>
</dbReference>
<sequence length="449" mass="51082">MDGYLEVEQSSASQATTDDQEIFDNINGRMHGPMIGFMEKHFGNFQYTGQGASAAPSPDNFLQWFSTYASRELDGARGLWHISQDSIASGHESTKGNGSYIMIHSEEMPSARKIYLESEPVASRQDLVGTGTTCYRVRMSESRRWSSILKFKWRWARERPENELLELAKKNCVWGAVSLDYYKELERTANLRRGLRWGAQRKFTSLPSPETHRGVEEQRGKVDYNADGCSDYTEETSNFFQNRILTCTITSPAGRPLHTFQSLTELLQVFRDAVICHRSLYHDAKILHQDISSGNMIILDGQGEGKPKGILIDLDSAIQLTEGSKTERHTYRHDLESFLYVFLWTVISSHAENPPETSKLRRWSDGDWDELAVRKCLDMDQDSFRDILTEFTPEFYPLKSLAESLRQILFPLKDGVIWTGTHSSPEAVDKLYDGMMHAFEGAIASEGGR</sequence>
<dbReference type="InterPro" id="IPR040976">
    <property type="entry name" value="Pkinase_fungal"/>
</dbReference>
<reference evidence="3" key="1">
    <citation type="submission" date="2018-12" db="EMBL/GenBank/DDBJ databases">
        <title>The complete genome of Metarhizium rileyi, a key fungal pathogen of Lepidoptera.</title>
        <authorList>
            <person name="Binneck E."/>
            <person name="Lastra C.C.L."/>
            <person name="Sosa-Gomez D.R."/>
        </authorList>
    </citation>
    <scope>NUCLEOTIDE SEQUENCE [LARGE SCALE GENOMIC DNA]</scope>
    <source>
        <strain evidence="3">Cep018-CH2</strain>
    </source>
</reference>
<organism evidence="2 3">
    <name type="scientific">Metarhizium rileyi (strain RCEF 4871)</name>
    <name type="common">Nomuraea rileyi</name>
    <dbReference type="NCBI Taxonomy" id="1649241"/>
    <lineage>
        <taxon>Eukaryota</taxon>
        <taxon>Fungi</taxon>
        <taxon>Dikarya</taxon>
        <taxon>Ascomycota</taxon>
        <taxon>Pezizomycotina</taxon>
        <taxon>Sordariomycetes</taxon>
        <taxon>Hypocreomycetidae</taxon>
        <taxon>Hypocreales</taxon>
        <taxon>Clavicipitaceae</taxon>
        <taxon>Metarhizium</taxon>
    </lineage>
</organism>
<gene>
    <name evidence="2" type="ORF">ED733_008649</name>
</gene>
<dbReference type="Proteomes" id="UP000317257">
    <property type="component" value="Unassembled WGS sequence"/>
</dbReference>
<name>A0A5C6GPW2_METRR</name>
<feature type="domain" description="Fungal-type protein kinase" evidence="1">
    <location>
        <begin position="96"/>
        <end position="346"/>
    </location>
</feature>
<comment type="caution">
    <text evidence="2">The sequence shown here is derived from an EMBL/GenBank/DDBJ whole genome shotgun (WGS) entry which is preliminary data.</text>
</comment>
<evidence type="ECO:0000259" key="1">
    <source>
        <dbReference type="Pfam" id="PF17667"/>
    </source>
</evidence>